<gene>
    <name evidence="2" type="ORF">DVA86_09340</name>
</gene>
<dbReference type="GO" id="GO:0016042">
    <property type="term" value="P:lipid catabolic process"/>
    <property type="evidence" value="ECO:0007669"/>
    <property type="project" value="InterPro"/>
</dbReference>
<dbReference type="PIRSF" id="PIRSF029171">
    <property type="entry name" value="Esterase_LipA"/>
    <property type="match status" value="1"/>
</dbReference>
<feature type="chain" id="PRO_5016584603" evidence="1">
    <location>
        <begin position="33"/>
        <end position="412"/>
    </location>
</feature>
<accession>A0A345XMF7</accession>
<dbReference type="PROSITE" id="PS51318">
    <property type="entry name" value="TAT"/>
    <property type="match status" value="1"/>
</dbReference>
<protein>
    <submittedName>
        <fullName evidence="2">Lipase</fullName>
    </submittedName>
</protein>
<dbReference type="AlphaFoldDB" id="A0A345XMF7"/>
<dbReference type="InterPro" id="IPR029058">
    <property type="entry name" value="AB_hydrolase_fold"/>
</dbReference>
<dbReference type="Gene3D" id="1.10.260.130">
    <property type="match status" value="1"/>
</dbReference>
<dbReference type="PANTHER" id="PTHR34853">
    <property type="match status" value="1"/>
</dbReference>
<dbReference type="RefSeq" id="WP_208877302.1">
    <property type="nucleotide sequence ID" value="NZ_CP031320.1"/>
</dbReference>
<keyword evidence="1" id="KW-0732">Signal</keyword>
<keyword evidence="3" id="KW-1185">Reference proteome</keyword>
<sequence length="412" mass="43349">MKSRPYRRAVTALLALATAVTVGGVAVPSAQAEDTRPPFYEPPATLPANNGDVIRSEPSDYYLDPLKAIKVDAHVNRVMYRSTDGNGEPVAVTGTVITPKTGWSGKGDRPVIGYAPGTQGIGDPCAPSRQLANGTEYEGLFVKGLLARGYAVAMTDYEGLGTPGVHTYVNRAVSGNAVIDAVRAAQRLPEAGLPDAGPVALTGYSQGGGATAAAAELAPEYAPELDLKGVSAGAPPADLAKVAENLDGSLYVGFLGYAVAGLAAGYDLDLGPYLNDKGERFMADAEKACTAEAVLKFPFIKSKTLTEDGRPLTDYLDEEPFQRMVNEQRIGERAPNVPTLVTHSRLDDVIPYEVGRDMVAGWCERGAPDVEFATLATPTHVGGAVASFPRVFLWLEDRFAGKEPSSDCGSLS</sequence>
<dbReference type="EMBL" id="CP031320">
    <property type="protein sequence ID" value="AXK32823.1"/>
    <property type="molecule type" value="Genomic_DNA"/>
</dbReference>
<dbReference type="SUPFAM" id="SSF53474">
    <property type="entry name" value="alpha/beta-Hydrolases"/>
    <property type="match status" value="1"/>
</dbReference>
<dbReference type="Gene3D" id="3.40.50.1820">
    <property type="entry name" value="alpha/beta hydrolase"/>
    <property type="match status" value="1"/>
</dbReference>
<evidence type="ECO:0000313" key="2">
    <source>
        <dbReference type="EMBL" id="AXK32823.1"/>
    </source>
</evidence>
<dbReference type="PANTHER" id="PTHR34853:SF1">
    <property type="entry name" value="LIPASE 5"/>
    <property type="match status" value="1"/>
</dbReference>
<evidence type="ECO:0000256" key="1">
    <source>
        <dbReference type="SAM" id="SignalP"/>
    </source>
</evidence>
<dbReference type="Proteomes" id="UP000254425">
    <property type="component" value="Chromosome"/>
</dbReference>
<name>A0A345XMF7_9ACTN</name>
<dbReference type="InterPro" id="IPR006311">
    <property type="entry name" value="TAT_signal"/>
</dbReference>
<feature type="signal peptide" evidence="1">
    <location>
        <begin position="1"/>
        <end position="32"/>
    </location>
</feature>
<dbReference type="KEGG" id="sarm:DVA86_09340"/>
<dbReference type="GO" id="GO:0004806">
    <property type="term" value="F:triacylglycerol lipase activity"/>
    <property type="evidence" value="ECO:0007669"/>
    <property type="project" value="InterPro"/>
</dbReference>
<reference evidence="2 3" key="1">
    <citation type="submission" date="2018-07" db="EMBL/GenBank/DDBJ databases">
        <title>Draft genome of the type strain Streptomyces armeniacus ATCC 15676.</title>
        <authorList>
            <person name="Labana P."/>
            <person name="Gosse J.T."/>
            <person name="Boddy C.N."/>
        </authorList>
    </citation>
    <scope>NUCLEOTIDE SEQUENCE [LARGE SCALE GENOMIC DNA]</scope>
    <source>
        <strain evidence="2 3">ATCC 15676</strain>
    </source>
</reference>
<proteinExistence type="predicted"/>
<dbReference type="InterPro" id="IPR005152">
    <property type="entry name" value="Lipase_secreted"/>
</dbReference>
<evidence type="ECO:0000313" key="3">
    <source>
        <dbReference type="Proteomes" id="UP000254425"/>
    </source>
</evidence>
<organism evidence="2 3">
    <name type="scientific">Streptomyces armeniacus</name>
    <dbReference type="NCBI Taxonomy" id="83291"/>
    <lineage>
        <taxon>Bacteria</taxon>
        <taxon>Bacillati</taxon>
        <taxon>Actinomycetota</taxon>
        <taxon>Actinomycetes</taxon>
        <taxon>Kitasatosporales</taxon>
        <taxon>Streptomycetaceae</taxon>
        <taxon>Streptomyces</taxon>
    </lineage>
</organism>
<dbReference type="Pfam" id="PF03583">
    <property type="entry name" value="LIP"/>
    <property type="match status" value="1"/>
</dbReference>